<name>A0A9X0D6Y4_9CNID</name>
<dbReference type="Proteomes" id="UP001163046">
    <property type="component" value="Unassembled WGS sequence"/>
</dbReference>
<evidence type="ECO:0000313" key="5">
    <source>
        <dbReference type="EMBL" id="KAJ7387868.1"/>
    </source>
</evidence>
<accession>A0A9X0D6Y4</accession>
<keyword evidence="6" id="KW-1185">Reference proteome</keyword>
<evidence type="ECO:0000259" key="4">
    <source>
        <dbReference type="Pfam" id="PF01406"/>
    </source>
</evidence>
<dbReference type="SUPFAM" id="SSF52374">
    <property type="entry name" value="Nucleotidylyl transferase"/>
    <property type="match status" value="1"/>
</dbReference>
<keyword evidence="1" id="KW-0436">Ligase</keyword>
<dbReference type="GO" id="GO:0005524">
    <property type="term" value="F:ATP binding"/>
    <property type="evidence" value="ECO:0007669"/>
    <property type="project" value="UniProtKB-KW"/>
</dbReference>
<comment type="caution">
    <text evidence="5">The sequence shown here is derived from an EMBL/GenBank/DDBJ whole genome shotgun (WGS) entry which is preliminary data.</text>
</comment>
<dbReference type="Gene3D" id="3.40.50.620">
    <property type="entry name" value="HUPs"/>
    <property type="match status" value="1"/>
</dbReference>
<proteinExistence type="predicted"/>
<reference evidence="5" key="1">
    <citation type="submission" date="2023-01" db="EMBL/GenBank/DDBJ databases">
        <title>Genome assembly of the deep-sea coral Lophelia pertusa.</title>
        <authorList>
            <person name="Herrera S."/>
            <person name="Cordes E."/>
        </authorList>
    </citation>
    <scope>NUCLEOTIDE SEQUENCE</scope>
    <source>
        <strain evidence="5">USNM1676648</strain>
        <tissue evidence="5">Polyp</tissue>
    </source>
</reference>
<dbReference type="GO" id="GO:0005737">
    <property type="term" value="C:cytoplasm"/>
    <property type="evidence" value="ECO:0007669"/>
    <property type="project" value="TreeGrafter"/>
</dbReference>
<dbReference type="EMBL" id="MU825873">
    <property type="protein sequence ID" value="KAJ7387868.1"/>
    <property type="molecule type" value="Genomic_DNA"/>
</dbReference>
<dbReference type="GO" id="GO:0006423">
    <property type="term" value="P:cysteinyl-tRNA aminoacylation"/>
    <property type="evidence" value="ECO:0007669"/>
    <property type="project" value="TreeGrafter"/>
</dbReference>
<dbReference type="InterPro" id="IPR014729">
    <property type="entry name" value="Rossmann-like_a/b/a_fold"/>
</dbReference>
<dbReference type="PANTHER" id="PTHR10890:SF3">
    <property type="entry name" value="CYSTEINE--TRNA LIGASE, CYTOPLASMIC"/>
    <property type="match status" value="1"/>
</dbReference>
<dbReference type="GO" id="GO:0004817">
    <property type="term" value="F:cysteine-tRNA ligase activity"/>
    <property type="evidence" value="ECO:0007669"/>
    <property type="project" value="TreeGrafter"/>
</dbReference>
<feature type="domain" description="tRNA synthetases class I catalytic" evidence="4">
    <location>
        <begin position="1"/>
        <end position="47"/>
    </location>
</feature>
<protein>
    <recommendedName>
        <fullName evidence="4">tRNA synthetases class I catalytic domain-containing protein</fullName>
    </recommendedName>
</protein>
<sequence>MSKSLKNFITIKEALVRNSARQIRFAFLLHAWNATLDYSENVLREAEQTDKLFNDFFLNVKDILRKPEDTTPSAHNYHELEKDLQEKFMAKRLQFMMLSVIRLTRHLLCGTCKNW</sequence>
<gene>
    <name evidence="5" type="ORF">OS493_001216</name>
</gene>
<evidence type="ECO:0000256" key="1">
    <source>
        <dbReference type="ARBA" id="ARBA00022598"/>
    </source>
</evidence>
<dbReference type="InterPro" id="IPR024909">
    <property type="entry name" value="Cys-tRNA/MSH_ligase"/>
</dbReference>
<keyword evidence="2" id="KW-0547">Nucleotide-binding</keyword>
<evidence type="ECO:0000313" key="6">
    <source>
        <dbReference type="Proteomes" id="UP001163046"/>
    </source>
</evidence>
<evidence type="ECO:0000256" key="3">
    <source>
        <dbReference type="ARBA" id="ARBA00022840"/>
    </source>
</evidence>
<dbReference type="Pfam" id="PF01406">
    <property type="entry name" value="tRNA-synt_1e"/>
    <property type="match status" value="1"/>
</dbReference>
<keyword evidence="3" id="KW-0067">ATP-binding</keyword>
<evidence type="ECO:0000256" key="2">
    <source>
        <dbReference type="ARBA" id="ARBA00022741"/>
    </source>
</evidence>
<dbReference type="AlphaFoldDB" id="A0A9X0D6Y4"/>
<organism evidence="5 6">
    <name type="scientific">Desmophyllum pertusum</name>
    <dbReference type="NCBI Taxonomy" id="174260"/>
    <lineage>
        <taxon>Eukaryota</taxon>
        <taxon>Metazoa</taxon>
        <taxon>Cnidaria</taxon>
        <taxon>Anthozoa</taxon>
        <taxon>Hexacorallia</taxon>
        <taxon>Scleractinia</taxon>
        <taxon>Caryophylliina</taxon>
        <taxon>Caryophylliidae</taxon>
        <taxon>Desmophyllum</taxon>
    </lineage>
</organism>
<dbReference type="InterPro" id="IPR032678">
    <property type="entry name" value="tRNA-synt_1_cat_dom"/>
</dbReference>
<dbReference type="OrthoDB" id="6018044at2759"/>
<dbReference type="PANTHER" id="PTHR10890">
    <property type="entry name" value="CYSTEINYL-TRNA SYNTHETASE"/>
    <property type="match status" value="1"/>
</dbReference>